<reference evidence="11 12" key="1">
    <citation type="submission" date="2016-07" db="EMBL/GenBank/DDBJ databases">
        <title>Pervasive Adenine N6-methylation of Active Genes in Fungi.</title>
        <authorList>
            <consortium name="DOE Joint Genome Institute"/>
            <person name="Mondo S.J."/>
            <person name="Dannebaum R.O."/>
            <person name="Kuo R.C."/>
            <person name="Labutti K."/>
            <person name="Haridas S."/>
            <person name="Kuo A."/>
            <person name="Salamov A."/>
            <person name="Ahrendt S.R."/>
            <person name="Lipzen A."/>
            <person name="Sullivan W."/>
            <person name="Andreopoulos W.B."/>
            <person name="Clum A."/>
            <person name="Lindquist E."/>
            <person name="Daum C."/>
            <person name="Ramamoorthy G.K."/>
            <person name="Gryganskyi A."/>
            <person name="Culley D."/>
            <person name="Magnuson J.K."/>
            <person name="James T.Y."/>
            <person name="O'Malley M.A."/>
            <person name="Stajich J.E."/>
            <person name="Spatafora J.W."/>
            <person name="Visel A."/>
            <person name="Grigoriev I.V."/>
        </authorList>
    </citation>
    <scope>NUCLEOTIDE SEQUENCE [LARGE SCALE GENOMIC DNA]</scope>
    <source>
        <strain evidence="11 12">CBS 115471</strain>
    </source>
</reference>
<evidence type="ECO:0000256" key="4">
    <source>
        <dbReference type="ARBA" id="ARBA00022692"/>
    </source>
</evidence>
<evidence type="ECO:0000256" key="7">
    <source>
        <dbReference type="ARBA" id="ARBA00023065"/>
    </source>
</evidence>
<dbReference type="InterPro" id="IPR051410">
    <property type="entry name" value="Ferric/Cupric_Reductase"/>
</dbReference>
<keyword evidence="3" id="KW-0813">Transport</keyword>
<keyword evidence="8 9" id="KW-0472">Membrane</keyword>
<comment type="subcellular location">
    <subcellularLocation>
        <location evidence="1">Membrane</location>
        <topology evidence="1">Multi-pass membrane protein</topology>
    </subcellularLocation>
</comment>
<feature type="transmembrane region" description="Helical" evidence="9">
    <location>
        <begin position="203"/>
        <end position="224"/>
    </location>
</feature>
<evidence type="ECO:0000256" key="2">
    <source>
        <dbReference type="ARBA" id="ARBA00006278"/>
    </source>
</evidence>
<feature type="transmembrane region" description="Helical" evidence="9">
    <location>
        <begin position="124"/>
        <end position="144"/>
    </location>
</feature>
<comment type="caution">
    <text evidence="11">The sequence shown here is derived from an EMBL/GenBank/DDBJ whole genome shotgun (WGS) entry which is preliminary data.</text>
</comment>
<dbReference type="Gene3D" id="3.40.50.80">
    <property type="entry name" value="Nucleotide-binding domain of ferredoxin-NADP reductase (FNR) module"/>
    <property type="match status" value="1"/>
</dbReference>
<evidence type="ECO:0000256" key="9">
    <source>
        <dbReference type="SAM" id="Phobius"/>
    </source>
</evidence>
<dbReference type="InterPro" id="IPR039261">
    <property type="entry name" value="FNR_nucleotide-bd"/>
</dbReference>
<dbReference type="InterPro" id="IPR013130">
    <property type="entry name" value="Fe3_Rdtase_TM_dom"/>
</dbReference>
<dbReference type="PANTHER" id="PTHR32361">
    <property type="entry name" value="FERRIC/CUPRIC REDUCTASE TRANSMEMBRANE COMPONENT"/>
    <property type="match status" value="1"/>
</dbReference>
<dbReference type="AlphaFoldDB" id="A0A1Y2A7R8"/>
<dbReference type="GO" id="GO:0006879">
    <property type="term" value="P:intracellular iron ion homeostasis"/>
    <property type="evidence" value="ECO:0007669"/>
    <property type="project" value="TreeGrafter"/>
</dbReference>
<dbReference type="GO" id="GO:0006826">
    <property type="term" value="P:iron ion transport"/>
    <property type="evidence" value="ECO:0007669"/>
    <property type="project" value="TreeGrafter"/>
</dbReference>
<proteinExistence type="inferred from homology"/>
<feature type="transmembrane region" description="Helical" evidence="9">
    <location>
        <begin position="305"/>
        <end position="326"/>
    </location>
</feature>
<dbReference type="PANTHER" id="PTHR32361:SF12">
    <property type="entry name" value="PUTATIVE (AFU_ORTHOLOGUE AFUA_1G14340)-RELATED"/>
    <property type="match status" value="1"/>
</dbReference>
<dbReference type="InterPro" id="IPR013121">
    <property type="entry name" value="Fe_red_NAD-bd_6"/>
</dbReference>
<feature type="domain" description="FAD-binding FR-type" evidence="10">
    <location>
        <begin position="331"/>
        <end position="458"/>
    </location>
</feature>
<organism evidence="11 12">
    <name type="scientific">Clohesyomyces aquaticus</name>
    <dbReference type="NCBI Taxonomy" id="1231657"/>
    <lineage>
        <taxon>Eukaryota</taxon>
        <taxon>Fungi</taxon>
        <taxon>Dikarya</taxon>
        <taxon>Ascomycota</taxon>
        <taxon>Pezizomycotina</taxon>
        <taxon>Dothideomycetes</taxon>
        <taxon>Pleosporomycetidae</taxon>
        <taxon>Pleosporales</taxon>
        <taxon>Lindgomycetaceae</taxon>
        <taxon>Clohesyomyces</taxon>
    </lineage>
</organism>
<dbReference type="GO" id="GO:0015677">
    <property type="term" value="P:copper ion import"/>
    <property type="evidence" value="ECO:0007669"/>
    <property type="project" value="TreeGrafter"/>
</dbReference>
<dbReference type="OrthoDB" id="4494341at2759"/>
<evidence type="ECO:0000256" key="8">
    <source>
        <dbReference type="ARBA" id="ARBA00023136"/>
    </source>
</evidence>
<dbReference type="SUPFAM" id="SSF52343">
    <property type="entry name" value="Ferredoxin reductase-like, C-terminal NADP-linked domain"/>
    <property type="match status" value="1"/>
</dbReference>
<keyword evidence="5 9" id="KW-1133">Transmembrane helix</keyword>
<feature type="transmembrane region" description="Helical" evidence="9">
    <location>
        <begin position="35"/>
        <end position="58"/>
    </location>
</feature>
<dbReference type="CDD" id="cd06186">
    <property type="entry name" value="NOX_Duox_like_FAD_NADP"/>
    <property type="match status" value="1"/>
</dbReference>
<evidence type="ECO:0000313" key="11">
    <source>
        <dbReference type="EMBL" id="ORY18543.1"/>
    </source>
</evidence>
<dbReference type="Pfam" id="PF08030">
    <property type="entry name" value="NAD_binding_6"/>
    <property type="match status" value="1"/>
</dbReference>
<keyword evidence="6" id="KW-0560">Oxidoreductase</keyword>
<evidence type="ECO:0000256" key="6">
    <source>
        <dbReference type="ARBA" id="ARBA00023002"/>
    </source>
</evidence>
<name>A0A1Y2A7R8_9PLEO</name>
<dbReference type="SFLD" id="SFLDS00052">
    <property type="entry name" value="Ferric_Reductase_Domain"/>
    <property type="match status" value="1"/>
</dbReference>
<evidence type="ECO:0000259" key="10">
    <source>
        <dbReference type="PROSITE" id="PS51384"/>
    </source>
</evidence>
<feature type="transmembrane region" description="Helical" evidence="9">
    <location>
        <begin position="244"/>
        <end position="263"/>
    </location>
</feature>
<keyword evidence="12" id="KW-1185">Reference proteome</keyword>
<keyword evidence="7" id="KW-0406">Ion transport</keyword>
<keyword evidence="4 9" id="KW-0812">Transmembrane</keyword>
<dbReference type="EMBL" id="MCFA01000006">
    <property type="protein sequence ID" value="ORY18543.1"/>
    <property type="molecule type" value="Genomic_DNA"/>
</dbReference>
<evidence type="ECO:0000256" key="1">
    <source>
        <dbReference type="ARBA" id="ARBA00004141"/>
    </source>
</evidence>
<evidence type="ECO:0000256" key="5">
    <source>
        <dbReference type="ARBA" id="ARBA00022989"/>
    </source>
</evidence>
<feature type="transmembrane region" description="Helical" evidence="9">
    <location>
        <begin position="164"/>
        <end position="182"/>
    </location>
</feature>
<dbReference type="Proteomes" id="UP000193144">
    <property type="component" value="Unassembled WGS sequence"/>
</dbReference>
<dbReference type="GO" id="GO:0005886">
    <property type="term" value="C:plasma membrane"/>
    <property type="evidence" value="ECO:0007669"/>
    <property type="project" value="TreeGrafter"/>
</dbReference>
<protein>
    <submittedName>
        <fullName evidence="11">Ferric reductase</fullName>
    </submittedName>
</protein>
<sequence>MENVDINDVSVANASSTDPFKYSHGLTGVAQTANYLYVNLLTTTAVTFTLLLVLFRIITAIQHDRRRVSAIICPESQDFWSNNRYRWWGNFKRHVAYSPIWRNRHNRELQLSSAMGMGTLPSRLHFVIILIYATSNVIYCFMVPEAPERDEDHLKMEIAAFRGRTGSLAVFNMILTILFALRNNPFIWLFGISFDTFNLFHRWTARIVFLEALGHISAWGLNTYRSSADGLGKWKSIDWVLGQSMSYQWGLVGFIAFAVLMLHSLGPLRHAFYETFLNLHRLSVMTAILGVWFHMAKHALPQMPWLYLFMSFLLGEFLLRAARIAYYNSSCKQRKWTKVNVEALAGGACRVSFELAQPWTSEPGCSAHIYLPTVAWFASHPFSIAWSKPTEDAKVNREKLPTTIEDLQVKEGSSTVTCVIRARTGMTRKLFNRASTSKCSTFTTWGAIEGPYGSFRSLDSYGTVLLFAGGVGITHQISFIRHLLAGHNTRTVAAKKVCLIWTITKMEMFEWIAPWVDELMAMPNYDEVVRIHLYVSRGDPSADNYNLPDGVEVWYGRCNPQEVIDREILSQVGAMGVTVCGPGAFSDSVRGAARRRANLRSIDFIEESFSY</sequence>
<dbReference type="PROSITE" id="PS51384">
    <property type="entry name" value="FAD_FR"/>
    <property type="match status" value="1"/>
</dbReference>
<comment type="similarity">
    <text evidence="2">Belongs to the ferric reductase (FRE) family.</text>
</comment>
<gene>
    <name evidence="11" type="ORF">BCR34DRAFT_582835</name>
</gene>
<feature type="transmembrane region" description="Helical" evidence="9">
    <location>
        <begin position="275"/>
        <end position="293"/>
    </location>
</feature>
<dbReference type="InterPro" id="IPR017927">
    <property type="entry name" value="FAD-bd_FR_type"/>
</dbReference>
<accession>A0A1Y2A7R8</accession>
<evidence type="ECO:0000256" key="3">
    <source>
        <dbReference type="ARBA" id="ARBA00022448"/>
    </source>
</evidence>
<dbReference type="GO" id="GO:0000293">
    <property type="term" value="F:ferric-chelate reductase activity"/>
    <property type="evidence" value="ECO:0007669"/>
    <property type="project" value="UniProtKB-ARBA"/>
</dbReference>
<evidence type="ECO:0000313" key="12">
    <source>
        <dbReference type="Proteomes" id="UP000193144"/>
    </source>
</evidence>
<dbReference type="Pfam" id="PF01794">
    <property type="entry name" value="Ferric_reduct"/>
    <property type="match status" value="1"/>
</dbReference>
<dbReference type="STRING" id="1231657.A0A1Y2A7R8"/>
<dbReference type="SFLD" id="SFLDG01168">
    <property type="entry name" value="Ferric_reductase_subgroup_(FRE"/>
    <property type="match status" value="1"/>
</dbReference>